<dbReference type="Proteomes" id="UP000481153">
    <property type="component" value="Unassembled WGS sequence"/>
</dbReference>
<name>A0A6G0WVV3_9STRA</name>
<keyword evidence="2" id="KW-1185">Reference proteome</keyword>
<evidence type="ECO:0000313" key="2">
    <source>
        <dbReference type="Proteomes" id="UP000481153"/>
    </source>
</evidence>
<accession>A0A6G0WVV3</accession>
<comment type="caution">
    <text evidence="1">The sequence shown here is derived from an EMBL/GenBank/DDBJ whole genome shotgun (WGS) entry which is preliminary data.</text>
</comment>
<organism evidence="1 2">
    <name type="scientific">Aphanomyces euteiches</name>
    <dbReference type="NCBI Taxonomy" id="100861"/>
    <lineage>
        <taxon>Eukaryota</taxon>
        <taxon>Sar</taxon>
        <taxon>Stramenopiles</taxon>
        <taxon>Oomycota</taxon>
        <taxon>Saprolegniomycetes</taxon>
        <taxon>Saprolegniales</taxon>
        <taxon>Verrucalvaceae</taxon>
        <taxon>Aphanomyces</taxon>
    </lineage>
</organism>
<reference evidence="1 2" key="1">
    <citation type="submission" date="2019-07" db="EMBL/GenBank/DDBJ databases">
        <title>Genomics analysis of Aphanomyces spp. identifies a new class of oomycete effector associated with host adaptation.</title>
        <authorList>
            <person name="Gaulin E."/>
        </authorList>
    </citation>
    <scope>NUCLEOTIDE SEQUENCE [LARGE SCALE GENOMIC DNA]</scope>
    <source>
        <strain evidence="1 2">ATCC 201684</strain>
    </source>
</reference>
<dbReference type="VEuPathDB" id="FungiDB:AeMF1_002409"/>
<dbReference type="EMBL" id="VJMJ01000141">
    <property type="protein sequence ID" value="KAF0731645.1"/>
    <property type="molecule type" value="Genomic_DNA"/>
</dbReference>
<evidence type="ECO:0000313" key="1">
    <source>
        <dbReference type="EMBL" id="KAF0731645.1"/>
    </source>
</evidence>
<protein>
    <submittedName>
        <fullName evidence="1">Uncharacterized protein</fullName>
    </submittedName>
</protein>
<gene>
    <name evidence="1" type="ORF">Ae201684_011263</name>
</gene>
<sequence length="347" mass="37910">MAGSPAPGSESNVILSLSSVKFPAHTDTFRIRISAKRDDVPISIWMSSKQSNLQWETEVTCFDDHKPLTAGYSLPSPMQNALTSCTKRQNSDENNPSEHFQISVKTGPNNQLSLQLALMAFVGFRAEYTFDMVPKTTGPIDALCSQVYAIRESVDEIKARTDEIKRSQEGSTAQALHLSTVQATKSYNDFEWAKKKLPPPRFATLNGDSTEIKIKQSGLYNIQVAGQCNSSSGIVVLKINNLIVAQMGAVQQDNEQSGKYQVHLSHTALLVSGSKLKVSASAVNPCDHPKCAAGRCKKVKISEKATLSLHSVKTTTTTRKVKVINFPIKFSAQSRYLLSSLGEISSL</sequence>
<proteinExistence type="predicted"/>
<dbReference type="AlphaFoldDB" id="A0A6G0WVV3"/>